<gene>
    <name evidence="2" type="ORF">EXM22_05465</name>
</gene>
<dbReference type="InterPro" id="IPR006083">
    <property type="entry name" value="PRK/URK"/>
</dbReference>
<organism evidence="2 3">
    <name type="scientific">Oceanispirochaeta crateris</name>
    <dbReference type="NCBI Taxonomy" id="2518645"/>
    <lineage>
        <taxon>Bacteria</taxon>
        <taxon>Pseudomonadati</taxon>
        <taxon>Spirochaetota</taxon>
        <taxon>Spirochaetia</taxon>
        <taxon>Spirochaetales</taxon>
        <taxon>Spirochaetaceae</taxon>
        <taxon>Oceanispirochaeta</taxon>
    </lineage>
</organism>
<name>A0A5C1QH67_9SPIO</name>
<dbReference type="SUPFAM" id="SSF52540">
    <property type="entry name" value="P-loop containing nucleoside triphosphate hydrolases"/>
    <property type="match status" value="1"/>
</dbReference>
<feature type="domain" description="AAA+ ATPase" evidence="1">
    <location>
        <begin position="287"/>
        <end position="448"/>
    </location>
</feature>
<proteinExistence type="predicted"/>
<dbReference type="KEGG" id="ock:EXM22_05465"/>
<dbReference type="OrthoDB" id="9764644at2"/>
<dbReference type="Pfam" id="PF00485">
    <property type="entry name" value="PRK"/>
    <property type="match status" value="1"/>
</dbReference>
<dbReference type="PANTHER" id="PTHR10285">
    <property type="entry name" value="URIDINE KINASE"/>
    <property type="match status" value="1"/>
</dbReference>
<keyword evidence="3" id="KW-1185">Reference proteome</keyword>
<dbReference type="AlphaFoldDB" id="A0A5C1QH67"/>
<dbReference type="Proteomes" id="UP000324209">
    <property type="component" value="Chromosome"/>
</dbReference>
<dbReference type="Gene3D" id="3.30.980.10">
    <property type="entry name" value="Threonyl-trna Synthetase, Chain A, domain 2"/>
    <property type="match status" value="1"/>
</dbReference>
<dbReference type="InterPro" id="IPR018163">
    <property type="entry name" value="Thr/Ala-tRNA-synth_IIc_edit"/>
</dbReference>
<dbReference type="SMART" id="SM00382">
    <property type="entry name" value="AAA"/>
    <property type="match status" value="1"/>
</dbReference>
<reference evidence="2 3" key="1">
    <citation type="submission" date="2019-02" db="EMBL/GenBank/DDBJ databases">
        <title>Complete Genome Sequence and Methylome Analysis of free living Spirochaetas.</title>
        <authorList>
            <person name="Fomenkov A."/>
            <person name="Dubinina G."/>
            <person name="Leshcheva N."/>
            <person name="Mikheeva N."/>
            <person name="Grabovich M."/>
            <person name="Vincze T."/>
            <person name="Roberts R.J."/>
        </authorList>
    </citation>
    <scope>NUCLEOTIDE SEQUENCE [LARGE SCALE GENOMIC DNA]</scope>
    <source>
        <strain evidence="2 3">K2</strain>
    </source>
</reference>
<accession>A0A5C1QH67</accession>
<evidence type="ECO:0000313" key="2">
    <source>
        <dbReference type="EMBL" id="QEN07465.1"/>
    </source>
</evidence>
<dbReference type="Gene3D" id="3.40.50.300">
    <property type="entry name" value="P-loop containing nucleotide triphosphate hydrolases"/>
    <property type="match status" value="1"/>
</dbReference>
<sequence length="553" mass="63567">MIMKDYTIHYNGKVKSIKGNACISSIMDIEDKDGFPLVAAFFNNELISLNSCVDINGNLRPLYLNSTAGVRLYRRTLCYVLEMAVRELFPEHRLVLSHSLGHSYYYHLDDSPVFSDADLNLIQDKMKDYIHRDLKIIPETISWHEAREYFLEMNQKDTVLLLDSANQSRVRINCTGKYMALRHEILMPSMGLLKAFDIMNYSEGFLLRYPPSKTPLKLKVFKDEPLLFSIYREYKSWGKILNADTVGKMNSMISDKGQTEHFIHVSESLHNKKIAQIADSILERRGEVKVVLIAGPSSSGKTTFTKKLCIQLQVVGFNPLMVSLDDYYHAPENVPLDEDGHPDLEALEALDFPLLNQNLVQLFSGEETEIPIFDFKKGGRQEKGRLLKMQDRSIIVMEGIHGLNKDLTPDIPVSQKFKVYISALTQLNLDDHNRIATTDNRLIRRIVRDHQFRNYNAEKTLKIWPSVRRGEEKNIFPNQDQADAAFNSALDYELAVLRMYAEPLLRSISPEKEEYGEAQRLLHFINNFSPIPSNMIPVDSILREFIGDSSFKY</sequence>
<dbReference type="InterPro" id="IPR003593">
    <property type="entry name" value="AAA+_ATPase"/>
</dbReference>
<dbReference type="CDD" id="cd02028">
    <property type="entry name" value="UMPK_like"/>
    <property type="match status" value="1"/>
</dbReference>
<protein>
    <submittedName>
        <fullName evidence="2">Nucleoside kinase</fullName>
    </submittedName>
</protein>
<dbReference type="GO" id="GO:0016301">
    <property type="term" value="F:kinase activity"/>
    <property type="evidence" value="ECO:0007669"/>
    <property type="project" value="UniProtKB-KW"/>
</dbReference>
<dbReference type="GO" id="GO:0005524">
    <property type="term" value="F:ATP binding"/>
    <property type="evidence" value="ECO:0007669"/>
    <property type="project" value="InterPro"/>
</dbReference>
<evidence type="ECO:0000313" key="3">
    <source>
        <dbReference type="Proteomes" id="UP000324209"/>
    </source>
</evidence>
<dbReference type="EMBL" id="CP036150">
    <property type="protein sequence ID" value="QEN07465.1"/>
    <property type="molecule type" value="Genomic_DNA"/>
</dbReference>
<dbReference type="InterPro" id="IPR027417">
    <property type="entry name" value="P-loop_NTPase"/>
</dbReference>
<keyword evidence="2" id="KW-0808">Transferase</keyword>
<dbReference type="SUPFAM" id="SSF55186">
    <property type="entry name" value="ThrRS/AlaRS common domain"/>
    <property type="match status" value="1"/>
</dbReference>
<keyword evidence="2" id="KW-0418">Kinase</keyword>
<evidence type="ECO:0000259" key="1">
    <source>
        <dbReference type="SMART" id="SM00382"/>
    </source>
</evidence>